<dbReference type="EMBL" id="QUBR01000001">
    <property type="protein sequence ID" value="REK72747.1"/>
    <property type="molecule type" value="Genomic_DNA"/>
</dbReference>
<dbReference type="GO" id="GO:0005886">
    <property type="term" value="C:plasma membrane"/>
    <property type="evidence" value="ECO:0007669"/>
    <property type="project" value="UniProtKB-SubCell"/>
</dbReference>
<dbReference type="OrthoDB" id="346004at2"/>
<keyword evidence="5 7" id="KW-1133">Transmembrane helix</keyword>
<evidence type="ECO:0000313" key="8">
    <source>
        <dbReference type="EMBL" id="REK72747.1"/>
    </source>
</evidence>
<dbReference type="AlphaFoldDB" id="A0A371P9Y1"/>
<evidence type="ECO:0000256" key="1">
    <source>
        <dbReference type="ARBA" id="ARBA00004651"/>
    </source>
</evidence>
<feature type="transmembrane region" description="Helical" evidence="7">
    <location>
        <begin position="139"/>
        <end position="158"/>
    </location>
</feature>
<evidence type="ECO:0000256" key="3">
    <source>
        <dbReference type="ARBA" id="ARBA00022475"/>
    </source>
</evidence>
<keyword evidence="4 7" id="KW-0812">Transmembrane</keyword>
<dbReference type="Proteomes" id="UP000265581">
    <property type="component" value="Unassembled WGS sequence"/>
</dbReference>
<sequence length="172" mass="17602">MDQTDVGLLLLRIVLGGLIAGHALQKSAGWFGGGGRSQTAPVFESWGFRPGHVMVAVAAVSELAGAILIVTGLAFPLGCAIVLGTMIVAASPNAKNGLWAQQGGCEVPVFYGLLAACLAVTGPGEASLDHVLDVPLDHWWVPVAAIVLGVVAAVPPIVRSRRLLSPIAKDPS</sequence>
<evidence type="ECO:0000313" key="9">
    <source>
        <dbReference type="Proteomes" id="UP000265581"/>
    </source>
</evidence>
<gene>
    <name evidence="8" type="ORF">DX116_03865</name>
</gene>
<evidence type="ECO:0000256" key="5">
    <source>
        <dbReference type="ARBA" id="ARBA00022989"/>
    </source>
</evidence>
<dbReference type="RefSeq" id="WP_119702860.1">
    <property type="nucleotide sequence ID" value="NZ_JBHSOI010000001.1"/>
</dbReference>
<comment type="caution">
    <text evidence="8">The sequence shown here is derived from an EMBL/GenBank/DDBJ whole genome shotgun (WGS) entry which is preliminary data.</text>
</comment>
<comment type="similarity">
    <text evidence="2">Belongs to the DoxX family.</text>
</comment>
<dbReference type="PANTHER" id="PTHR33452:SF1">
    <property type="entry name" value="INNER MEMBRANE PROTEIN YPHA-RELATED"/>
    <property type="match status" value="1"/>
</dbReference>
<keyword evidence="6 7" id="KW-0472">Membrane</keyword>
<comment type="subcellular location">
    <subcellularLocation>
        <location evidence="1">Cell membrane</location>
        <topology evidence="1">Multi-pass membrane protein</topology>
    </subcellularLocation>
</comment>
<name>A0A371P9Y1_9ACTN</name>
<dbReference type="InterPro" id="IPR051907">
    <property type="entry name" value="DoxX-like_oxidoreductase"/>
</dbReference>
<keyword evidence="3" id="KW-1003">Cell membrane</keyword>
<keyword evidence="9" id="KW-1185">Reference proteome</keyword>
<feature type="transmembrane region" description="Helical" evidence="7">
    <location>
        <begin position="63"/>
        <end position="89"/>
    </location>
</feature>
<evidence type="ECO:0000256" key="7">
    <source>
        <dbReference type="SAM" id="Phobius"/>
    </source>
</evidence>
<dbReference type="InterPro" id="IPR032808">
    <property type="entry name" value="DoxX"/>
</dbReference>
<reference evidence="8 9" key="1">
    <citation type="submission" date="2018-08" db="EMBL/GenBank/DDBJ databases">
        <title>Aeromicrobium sp. M2KJ-4, whole genome shotgun sequence.</title>
        <authorList>
            <person name="Tuo L."/>
        </authorList>
    </citation>
    <scope>NUCLEOTIDE SEQUENCE [LARGE SCALE GENOMIC DNA]</scope>
    <source>
        <strain evidence="8 9">M2KJ-4</strain>
    </source>
</reference>
<evidence type="ECO:0000256" key="6">
    <source>
        <dbReference type="ARBA" id="ARBA00023136"/>
    </source>
</evidence>
<feature type="transmembrane region" description="Helical" evidence="7">
    <location>
        <begin position="6"/>
        <end position="24"/>
    </location>
</feature>
<proteinExistence type="inferred from homology"/>
<dbReference type="PANTHER" id="PTHR33452">
    <property type="entry name" value="OXIDOREDUCTASE CATD-RELATED"/>
    <property type="match status" value="1"/>
</dbReference>
<organism evidence="8 9">
    <name type="scientific">Aeromicrobium endophyticum</name>
    <dbReference type="NCBI Taxonomy" id="2292704"/>
    <lineage>
        <taxon>Bacteria</taxon>
        <taxon>Bacillati</taxon>
        <taxon>Actinomycetota</taxon>
        <taxon>Actinomycetes</taxon>
        <taxon>Propionibacteriales</taxon>
        <taxon>Nocardioidaceae</taxon>
        <taxon>Aeromicrobium</taxon>
    </lineage>
</organism>
<evidence type="ECO:0000256" key="2">
    <source>
        <dbReference type="ARBA" id="ARBA00006679"/>
    </source>
</evidence>
<evidence type="ECO:0000256" key="4">
    <source>
        <dbReference type="ARBA" id="ARBA00022692"/>
    </source>
</evidence>
<protein>
    <submittedName>
        <fullName evidence="8">DoxX family protein</fullName>
    </submittedName>
</protein>
<accession>A0A371P9Y1</accession>
<dbReference type="Pfam" id="PF07681">
    <property type="entry name" value="DoxX"/>
    <property type="match status" value="1"/>
</dbReference>